<reference evidence="10 11" key="1">
    <citation type="submission" date="2019-04" db="EMBL/GenBank/DDBJ databases">
        <title>Friends and foes A comparative genomics study of 23 Aspergillus species from section Flavi.</title>
        <authorList>
            <consortium name="DOE Joint Genome Institute"/>
            <person name="Kjaerbolling I."/>
            <person name="Vesth T."/>
            <person name="Frisvad J.C."/>
            <person name="Nybo J.L."/>
            <person name="Theobald S."/>
            <person name="Kildgaard S."/>
            <person name="Isbrandt T."/>
            <person name="Kuo A."/>
            <person name="Sato A."/>
            <person name="Lyhne E.K."/>
            <person name="Kogle M.E."/>
            <person name="Wiebenga A."/>
            <person name="Kun R.S."/>
            <person name="Lubbers R.J."/>
            <person name="Makela M.R."/>
            <person name="Barry K."/>
            <person name="Chovatia M."/>
            <person name="Clum A."/>
            <person name="Daum C."/>
            <person name="Haridas S."/>
            <person name="He G."/>
            <person name="LaButti K."/>
            <person name="Lipzen A."/>
            <person name="Mondo S."/>
            <person name="Riley R."/>
            <person name="Salamov A."/>
            <person name="Simmons B.A."/>
            <person name="Magnuson J.K."/>
            <person name="Henrissat B."/>
            <person name="Mortensen U.H."/>
            <person name="Larsen T.O."/>
            <person name="Devries R.P."/>
            <person name="Grigoriev I.V."/>
            <person name="Machida M."/>
            <person name="Baker S.E."/>
            <person name="Andersen M.R."/>
        </authorList>
    </citation>
    <scope>NUCLEOTIDE SEQUENCE [LARGE SCALE GENOMIC DNA]</scope>
    <source>
        <strain evidence="10 11">IBT 18842</strain>
    </source>
</reference>
<dbReference type="EMBL" id="ML742385">
    <property type="protein sequence ID" value="KAE8145110.1"/>
    <property type="molecule type" value="Genomic_DNA"/>
</dbReference>
<dbReference type="Pfam" id="PF04616">
    <property type="entry name" value="Glyco_hydro_43"/>
    <property type="match status" value="1"/>
</dbReference>
<organism evidence="10 11">
    <name type="scientific">Aspergillus avenaceus</name>
    <dbReference type="NCBI Taxonomy" id="36643"/>
    <lineage>
        <taxon>Eukaryota</taxon>
        <taxon>Fungi</taxon>
        <taxon>Dikarya</taxon>
        <taxon>Ascomycota</taxon>
        <taxon>Pezizomycotina</taxon>
        <taxon>Eurotiomycetes</taxon>
        <taxon>Eurotiomycetidae</taxon>
        <taxon>Eurotiales</taxon>
        <taxon>Aspergillaceae</taxon>
        <taxon>Aspergillus</taxon>
        <taxon>Aspergillus subgen. Circumdati</taxon>
    </lineage>
</organism>
<feature type="active site" description="Proton acceptor" evidence="6">
    <location>
        <position position="61"/>
    </location>
</feature>
<evidence type="ECO:0000256" key="4">
    <source>
        <dbReference type="ARBA" id="ARBA00023277"/>
    </source>
</evidence>
<evidence type="ECO:0000256" key="6">
    <source>
        <dbReference type="PIRSR" id="PIRSR606710-1"/>
    </source>
</evidence>
<sequence length="512" mass="55518">MIFPLLQLALHTIAVTAQTDHASSFAFTSNGNPILSNGSWYSGDPAPLVVNDTLYIITGHDTAPANENAFNMNEWGMFVSASPSADGGEWTLYPNVAEPQTLFSWAEPGSAYAAQIVQGTDGKFYMYAPVTEANSSNEDAFAIGVAVSDAPTGPYTDAHPSGPIISQSIPSPGNNIQNIDPTVLVDDDGKVYIYFGTFGALLGYELDPDMVTVKTDVTKVTSLTGYFEAPWLMKRQDTYYMLFAANNAGPDSPCTPTSYHACIAYGTASSPMGPWTFQDVILPVVSSTTSHPGAVEVNGEWYLVYHTADAAGGGHFRRSIALDVLTWDDTQSPAKINVVDQTWAPKSSTSPTYNVAPKAKASSVNETPIQYWVEALHDEIVRENPLPPDYWCSWIDTDSPRVNTLVYTWNETVQLNGTSMVFFADHAAGANEGVAPPQEWYVEYRDHSERWQRVENTTSYPLGVTDSPDVVRFEPVDTGAIRAILVASGGNGQYAGVAVKEWEALSTTLHSV</sequence>
<dbReference type="OrthoDB" id="5211809at2759"/>
<dbReference type="GO" id="GO:0005975">
    <property type="term" value="P:carbohydrate metabolic process"/>
    <property type="evidence" value="ECO:0007669"/>
    <property type="project" value="InterPro"/>
</dbReference>
<evidence type="ECO:0000256" key="9">
    <source>
        <dbReference type="SAM" id="SignalP"/>
    </source>
</evidence>
<dbReference type="Gene3D" id="2.115.10.20">
    <property type="entry name" value="Glycosyl hydrolase domain, family 43"/>
    <property type="match status" value="1"/>
</dbReference>
<evidence type="ECO:0000256" key="7">
    <source>
        <dbReference type="PIRSR" id="PIRSR606710-2"/>
    </source>
</evidence>
<evidence type="ECO:0000256" key="2">
    <source>
        <dbReference type="ARBA" id="ARBA00022729"/>
    </source>
</evidence>
<keyword evidence="3 8" id="KW-0378">Hydrolase</keyword>
<dbReference type="PANTHER" id="PTHR43772:SF2">
    <property type="entry name" value="PUTATIVE (AFU_ORTHOLOGUE AFUA_2G04480)-RELATED"/>
    <property type="match status" value="1"/>
</dbReference>
<dbReference type="AlphaFoldDB" id="A0A5N6TFU8"/>
<feature type="chain" id="PRO_5025036913" evidence="9">
    <location>
        <begin position="18"/>
        <end position="512"/>
    </location>
</feature>
<name>A0A5N6TFU8_ASPAV</name>
<dbReference type="SUPFAM" id="SSF75005">
    <property type="entry name" value="Arabinanase/levansucrase/invertase"/>
    <property type="match status" value="1"/>
</dbReference>
<keyword evidence="4" id="KW-0119">Carbohydrate metabolism</keyword>
<dbReference type="InterPro" id="IPR006710">
    <property type="entry name" value="Glyco_hydro_43"/>
</dbReference>
<dbReference type="CDD" id="cd08990">
    <property type="entry name" value="GH43_AXH_like"/>
    <property type="match status" value="1"/>
</dbReference>
<dbReference type="InterPro" id="IPR023296">
    <property type="entry name" value="Glyco_hydro_beta-prop_sf"/>
</dbReference>
<comment type="similarity">
    <text evidence="1 8">Belongs to the glycosyl hydrolase 43 family.</text>
</comment>
<dbReference type="GO" id="GO:0004553">
    <property type="term" value="F:hydrolase activity, hydrolyzing O-glycosyl compounds"/>
    <property type="evidence" value="ECO:0007669"/>
    <property type="project" value="InterPro"/>
</dbReference>
<feature type="signal peptide" evidence="9">
    <location>
        <begin position="1"/>
        <end position="17"/>
    </location>
</feature>
<feature type="site" description="Important for catalytic activity, responsible for pKa modulation of the active site Glu and correct orientation of both the proton donor and substrate" evidence="7">
    <location>
        <position position="180"/>
    </location>
</feature>
<dbReference type="PANTHER" id="PTHR43772">
    <property type="entry name" value="ENDO-1,4-BETA-XYLANASE"/>
    <property type="match status" value="1"/>
</dbReference>
<accession>A0A5N6TFU8</accession>
<keyword evidence="5 8" id="KW-0326">Glycosidase</keyword>
<evidence type="ECO:0000313" key="11">
    <source>
        <dbReference type="Proteomes" id="UP000325780"/>
    </source>
</evidence>
<feature type="active site" description="Proton donor" evidence="6">
    <location>
        <position position="228"/>
    </location>
</feature>
<protein>
    <submittedName>
        <fullName evidence="10">Glycosyl hydrolase</fullName>
    </submittedName>
</protein>
<evidence type="ECO:0000256" key="3">
    <source>
        <dbReference type="ARBA" id="ARBA00022801"/>
    </source>
</evidence>
<evidence type="ECO:0000256" key="8">
    <source>
        <dbReference type="RuleBase" id="RU361187"/>
    </source>
</evidence>
<proteinExistence type="inferred from homology"/>
<evidence type="ECO:0000256" key="5">
    <source>
        <dbReference type="ARBA" id="ARBA00023295"/>
    </source>
</evidence>
<dbReference type="InterPro" id="IPR052176">
    <property type="entry name" value="Glycosyl_Hydrlase_43_Enz"/>
</dbReference>
<keyword evidence="11" id="KW-1185">Reference proteome</keyword>
<evidence type="ECO:0000256" key="1">
    <source>
        <dbReference type="ARBA" id="ARBA00009865"/>
    </source>
</evidence>
<gene>
    <name evidence="10" type="ORF">BDV25DRAFT_170807</name>
</gene>
<dbReference type="Gene3D" id="2.60.120.260">
    <property type="entry name" value="Galactose-binding domain-like"/>
    <property type="match status" value="1"/>
</dbReference>
<evidence type="ECO:0000313" key="10">
    <source>
        <dbReference type="EMBL" id="KAE8145110.1"/>
    </source>
</evidence>
<keyword evidence="2 9" id="KW-0732">Signal</keyword>
<dbReference type="Proteomes" id="UP000325780">
    <property type="component" value="Unassembled WGS sequence"/>
</dbReference>